<dbReference type="EMBL" id="AUZZ01001046">
    <property type="protein sequence ID" value="EQD65847.1"/>
    <property type="molecule type" value="Genomic_DNA"/>
</dbReference>
<evidence type="ECO:0000256" key="7">
    <source>
        <dbReference type="ARBA" id="ARBA00022958"/>
    </source>
</evidence>
<accession>T1B7H7</accession>
<dbReference type="Pfam" id="PF00294">
    <property type="entry name" value="PfkB"/>
    <property type="match status" value="1"/>
</dbReference>
<dbReference type="EC" id="2.7.1.15" evidence="10"/>
<evidence type="ECO:0000313" key="10">
    <source>
        <dbReference type="EMBL" id="EQD65847.1"/>
    </source>
</evidence>
<dbReference type="Gene3D" id="3.40.1190.20">
    <property type="match status" value="1"/>
</dbReference>
<protein>
    <submittedName>
        <fullName evidence="10">Ribokinase</fullName>
        <ecNumber evidence="10">2.7.1.15</ecNumber>
    </submittedName>
</protein>
<keyword evidence="2" id="KW-0479">Metal-binding</keyword>
<dbReference type="InterPro" id="IPR011877">
    <property type="entry name" value="Ribokinase"/>
</dbReference>
<dbReference type="GO" id="GO:0005829">
    <property type="term" value="C:cytosol"/>
    <property type="evidence" value="ECO:0007669"/>
    <property type="project" value="TreeGrafter"/>
</dbReference>
<reference evidence="10" key="2">
    <citation type="journal article" date="2014" name="ISME J.">
        <title>Microbial stratification in low pH oxic and suboxic macroscopic growths along an acid mine drainage.</title>
        <authorList>
            <person name="Mendez-Garcia C."/>
            <person name="Mesa V."/>
            <person name="Sprenger R.R."/>
            <person name="Richter M."/>
            <person name="Diez M.S."/>
            <person name="Solano J."/>
            <person name="Bargiela R."/>
            <person name="Golyshina O.V."/>
            <person name="Manteca A."/>
            <person name="Ramos J.L."/>
            <person name="Gallego J.R."/>
            <person name="Llorente I."/>
            <person name="Martins Dos Santos V.A."/>
            <person name="Jensen O.N."/>
            <person name="Pelaez A.I."/>
            <person name="Sanchez J."/>
            <person name="Ferrer M."/>
        </authorList>
    </citation>
    <scope>NUCLEOTIDE SEQUENCE</scope>
</reference>
<keyword evidence="5" id="KW-0067">ATP-binding</keyword>
<sequence length="300" mass="29762">MGKKIVVLGSYVADVAFRAARLPAWGETLMGSGFALGPGGKGSNQAVAAARAGAAVQMISRLGDDAFGRLARETWAADGIDASLVGSCDVATGAAAILIDEARGENAIIVVPGACFTLTAADVDAAGEAIRSAGVLLTQLELPLGTVERGLRLARAAGALTILNPAPAQALGDEMLGLVDFLIPNESEAALLTGQQVESVAQAESAARALRRRGARCVIVTLGAQGALVCAEGAETLLVGAFNAGAVVETTGAGDAFCGGFAAALGEGRSVLEAARFGCATAGISVTRAGTAPSMPRGGD</sequence>
<keyword evidence="1 10" id="KW-0808">Transferase</keyword>
<keyword evidence="8" id="KW-0119">Carbohydrate metabolism</keyword>
<feature type="domain" description="Carbohydrate kinase PfkB" evidence="9">
    <location>
        <begin position="3"/>
        <end position="296"/>
    </location>
</feature>
<keyword evidence="7" id="KW-0630">Potassium</keyword>
<organism evidence="10">
    <name type="scientific">mine drainage metagenome</name>
    <dbReference type="NCBI Taxonomy" id="410659"/>
    <lineage>
        <taxon>unclassified sequences</taxon>
        <taxon>metagenomes</taxon>
        <taxon>ecological metagenomes</taxon>
    </lineage>
</organism>
<evidence type="ECO:0000256" key="4">
    <source>
        <dbReference type="ARBA" id="ARBA00022777"/>
    </source>
</evidence>
<evidence type="ECO:0000256" key="2">
    <source>
        <dbReference type="ARBA" id="ARBA00022723"/>
    </source>
</evidence>
<dbReference type="GO" id="GO:0006014">
    <property type="term" value="P:D-ribose metabolic process"/>
    <property type="evidence" value="ECO:0007669"/>
    <property type="project" value="InterPro"/>
</dbReference>
<keyword evidence="6" id="KW-0460">Magnesium</keyword>
<gene>
    <name evidence="10" type="ORF">B2A_01418</name>
</gene>
<keyword evidence="4 10" id="KW-0418">Kinase</keyword>
<dbReference type="GO" id="GO:0046872">
    <property type="term" value="F:metal ion binding"/>
    <property type="evidence" value="ECO:0007669"/>
    <property type="project" value="UniProtKB-KW"/>
</dbReference>
<evidence type="ECO:0000256" key="5">
    <source>
        <dbReference type="ARBA" id="ARBA00022840"/>
    </source>
</evidence>
<dbReference type="PRINTS" id="PR00990">
    <property type="entry name" value="RIBOKINASE"/>
</dbReference>
<dbReference type="InterPro" id="IPR011611">
    <property type="entry name" value="PfkB_dom"/>
</dbReference>
<evidence type="ECO:0000256" key="8">
    <source>
        <dbReference type="ARBA" id="ARBA00023277"/>
    </source>
</evidence>
<evidence type="ECO:0000256" key="6">
    <source>
        <dbReference type="ARBA" id="ARBA00022842"/>
    </source>
</evidence>
<evidence type="ECO:0000256" key="3">
    <source>
        <dbReference type="ARBA" id="ARBA00022741"/>
    </source>
</evidence>
<dbReference type="GO" id="GO:0004747">
    <property type="term" value="F:ribokinase activity"/>
    <property type="evidence" value="ECO:0007669"/>
    <property type="project" value="UniProtKB-EC"/>
</dbReference>
<keyword evidence="3" id="KW-0547">Nucleotide-binding</keyword>
<dbReference type="PANTHER" id="PTHR10584">
    <property type="entry name" value="SUGAR KINASE"/>
    <property type="match status" value="1"/>
</dbReference>
<dbReference type="HAMAP" id="MF_01987">
    <property type="entry name" value="Ribokinase"/>
    <property type="match status" value="1"/>
</dbReference>
<dbReference type="InterPro" id="IPR029056">
    <property type="entry name" value="Ribokinase-like"/>
</dbReference>
<dbReference type="NCBIfam" id="TIGR02152">
    <property type="entry name" value="D_ribokin_bact"/>
    <property type="match status" value="1"/>
</dbReference>
<dbReference type="AlphaFoldDB" id="T1B7H7"/>
<name>T1B7H7_9ZZZZ</name>
<dbReference type="InterPro" id="IPR002139">
    <property type="entry name" value="Ribo/fructo_kinase"/>
</dbReference>
<dbReference type="GO" id="GO:0005524">
    <property type="term" value="F:ATP binding"/>
    <property type="evidence" value="ECO:0007669"/>
    <property type="project" value="UniProtKB-KW"/>
</dbReference>
<evidence type="ECO:0000259" key="9">
    <source>
        <dbReference type="Pfam" id="PF00294"/>
    </source>
</evidence>
<reference evidence="10" key="1">
    <citation type="submission" date="2013-08" db="EMBL/GenBank/DDBJ databases">
        <authorList>
            <person name="Mendez C."/>
            <person name="Richter M."/>
            <person name="Ferrer M."/>
            <person name="Sanchez J."/>
        </authorList>
    </citation>
    <scope>NUCLEOTIDE SEQUENCE</scope>
</reference>
<dbReference type="CDD" id="cd01174">
    <property type="entry name" value="ribokinase"/>
    <property type="match status" value="1"/>
</dbReference>
<comment type="caution">
    <text evidence="10">The sequence shown here is derived from an EMBL/GenBank/DDBJ whole genome shotgun (WGS) entry which is preliminary data.</text>
</comment>
<evidence type="ECO:0000256" key="1">
    <source>
        <dbReference type="ARBA" id="ARBA00022679"/>
    </source>
</evidence>
<dbReference type="PANTHER" id="PTHR10584:SF166">
    <property type="entry name" value="RIBOKINASE"/>
    <property type="match status" value="1"/>
</dbReference>
<proteinExistence type="inferred from homology"/>
<dbReference type="SUPFAM" id="SSF53613">
    <property type="entry name" value="Ribokinase-like"/>
    <property type="match status" value="1"/>
</dbReference>